<proteinExistence type="predicted"/>
<feature type="compositionally biased region" description="Basic and acidic residues" evidence="1">
    <location>
        <begin position="211"/>
        <end position="225"/>
    </location>
</feature>
<feature type="region of interest" description="Disordered" evidence="1">
    <location>
        <begin position="203"/>
        <end position="225"/>
    </location>
</feature>
<dbReference type="Proteomes" id="UP001155241">
    <property type="component" value="Unassembled WGS sequence"/>
</dbReference>
<dbReference type="InterPro" id="IPR017504">
    <property type="entry name" value="CHP03067_Planctomycetes"/>
</dbReference>
<dbReference type="NCBIfam" id="TIGR03067">
    <property type="entry name" value="Planc_TIGR03067"/>
    <property type="match status" value="1"/>
</dbReference>
<reference evidence="2" key="1">
    <citation type="submission" date="2022-06" db="EMBL/GenBank/DDBJ databases">
        <title>Aeoliella straminimaris, a novel planctomycete from sediments.</title>
        <authorList>
            <person name="Vitorino I.R."/>
            <person name="Lage O.M."/>
        </authorList>
    </citation>
    <scope>NUCLEOTIDE SEQUENCE</scope>
    <source>
        <strain evidence="2">ICT_H6.2</strain>
    </source>
</reference>
<comment type="caution">
    <text evidence="2">The sequence shown here is derived from an EMBL/GenBank/DDBJ whole genome shotgun (WGS) entry which is preliminary data.</text>
</comment>
<dbReference type="RefSeq" id="WP_252854527.1">
    <property type="nucleotide sequence ID" value="NZ_JAMXLR010000073.1"/>
</dbReference>
<dbReference type="EMBL" id="JAMXLR010000073">
    <property type="protein sequence ID" value="MCO6046413.1"/>
    <property type="molecule type" value="Genomic_DNA"/>
</dbReference>
<evidence type="ECO:0000313" key="2">
    <source>
        <dbReference type="EMBL" id="MCO6046413.1"/>
    </source>
</evidence>
<sequence length="225" mass="24653">MSAYFANADQQTVAHGAVGRAVSEINVVRRGPVNLAVPRLMRNTGATMKKCLLALLLFVFAPYNYADDATTQNPSTVDKDFSETDFEYDGVWKPKGAMLRGTLLPPSALQAITLTIKNGTYEVTVTGEDHSDKGSFMLDETVTPKRMAIQSMSGPNQGKIILAIYEIKGENAMRVCYDLSGDAFPTAFKAPKGSHLYLAGYRRQQTEDSDDKQIRPKPDCTSDAE</sequence>
<dbReference type="AlphaFoldDB" id="A0A9X2FDW0"/>
<gene>
    <name evidence="2" type="ORF">NG895_21150</name>
</gene>
<evidence type="ECO:0000256" key="1">
    <source>
        <dbReference type="SAM" id="MobiDB-lite"/>
    </source>
</evidence>
<organism evidence="2 3">
    <name type="scientific">Aeoliella straminimaris</name>
    <dbReference type="NCBI Taxonomy" id="2954799"/>
    <lineage>
        <taxon>Bacteria</taxon>
        <taxon>Pseudomonadati</taxon>
        <taxon>Planctomycetota</taxon>
        <taxon>Planctomycetia</taxon>
        <taxon>Pirellulales</taxon>
        <taxon>Lacipirellulaceae</taxon>
        <taxon>Aeoliella</taxon>
    </lineage>
</organism>
<keyword evidence="3" id="KW-1185">Reference proteome</keyword>
<protein>
    <submittedName>
        <fullName evidence="2">TIGR03067 domain-containing protein</fullName>
    </submittedName>
</protein>
<name>A0A9X2FDW0_9BACT</name>
<evidence type="ECO:0000313" key="3">
    <source>
        <dbReference type="Proteomes" id="UP001155241"/>
    </source>
</evidence>
<accession>A0A9X2FDW0</accession>